<dbReference type="CDD" id="cd00038">
    <property type="entry name" value="CAP_ED"/>
    <property type="match status" value="1"/>
</dbReference>
<dbReference type="Gene3D" id="3.10.580.10">
    <property type="entry name" value="CBS-domain"/>
    <property type="match status" value="1"/>
</dbReference>
<keyword evidence="6" id="KW-1185">Reference proteome</keyword>
<dbReference type="SUPFAM" id="SSF51206">
    <property type="entry name" value="cAMP-binding domain-like"/>
    <property type="match status" value="1"/>
</dbReference>
<keyword evidence="2" id="KW-0129">CBS domain</keyword>
<dbReference type="GO" id="GO:0008773">
    <property type="term" value="F:[protein-PII] uridylyltransferase activity"/>
    <property type="evidence" value="ECO:0007669"/>
    <property type="project" value="InterPro"/>
</dbReference>
<sequence length="625" mass="66356">MALDVELAEIRDFLAAHAPFDALPAHELSTLPALLEVVYRRRGEVVLPAGEVPEGLLVVRSGAVEARDADGELVQRGGAGTSVGGPALVAGTAQPVTVSAIEDSLLLVLPAAAAGELLARHPALAAALRERGGDRLRGAVEHQRDLHADDLQRAVLRTRVADLVRRPPVTVAATATVREAAEVMHREQVSSVLVTDGERLVGILTDRDLRSRVVAAGTDPAVAVSAVMTPEPVTGSPDAVALEVLLELVRRNLHHLPLLRDGRPVGVVTATDLMRLEQADPVHLVGDVARARDAAEVAEAAGRLAGLVASLVRQGTSARDASRVVTTIGDAVERRLVTLAEDAIGPAPVPYAWVTLGSRARFEQALHADQDHALVLHDDASEADDAWFVELADRVTADLEVVGYPRCGGGTMAGDARWRRTRAGWRDEVSAWVREPTPGAVIGASIFFDLRHLSGEASLTADVADHLRRSAAGADLFLAHLASHAAARPVPVGFFRGLVVERTGEHRDTLDLKRGGIGIVVEIARIHALTVGSPATSTLERLEDAVAGGALSRPLADDLHDAWEYLTALRLGHQADQVRHGALPDNHVDPSALSSLEQRHLRTVFGVLRSAQSALAQRHPVSALW</sequence>
<protein>
    <submittedName>
        <fullName evidence="5">Cyclic nucleotide-binding/CBS domain-containing protein</fullName>
    </submittedName>
</protein>
<name>A0A4P7GPH2_9ACTN</name>
<dbReference type="RefSeq" id="WP_135079987.1">
    <property type="nucleotide sequence ID" value="NZ_CP038267.1"/>
</dbReference>
<dbReference type="EMBL" id="CP038267">
    <property type="protein sequence ID" value="QBR94003.1"/>
    <property type="molecule type" value="Genomic_DNA"/>
</dbReference>
<dbReference type="Proteomes" id="UP000294894">
    <property type="component" value="Chromosome"/>
</dbReference>
<dbReference type="InterPro" id="IPR051462">
    <property type="entry name" value="CBS_domain-containing"/>
</dbReference>
<dbReference type="InterPro" id="IPR014710">
    <property type="entry name" value="RmlC-like_jellyroll"/>
</dbReference>
<dbReference type="PANTHER" id="PTHR48108:SF31">
    <property type="entry name" value="CBS DOMAIN AND CYCLIC NUCLEOTIDE-REGULATED NUCLEOTIDYLTRANSFERASE"/>
    <property type="match status" value="1"/>
</dbReference>
<evidence type="ECO:0000256" key="2">
    <source>
        <dbReference type="PROSITE-ProRule" id="PRU00703"/>
    </source>
</evidence>
<dbReference type="KEGG" id="noy:EXE57_18230"/>
<dbReference type="Pfam" id="PF03445">
    <property type="entry name" value="DUF294"/>
    <property type="match status" value="1"/>
</dbReference>
<dbReference type="InterPro" id="IPR005105">
    <property type="entry name" value="GlnD_Uridyltrans_N"/>
</dbReference>
<dbReference type="InterPro" id="IPR018821">
    <property type="entry name" value="DUF294_put_nucleoTrafse_sb-bd"/>
</dbReference>
<dbReference type="OrthoDB" id="9789996at2"/>
<gene>
    <name evidence="5" type="ORF">EXE57_18230</name>
</gene>
<dbReference type="CDD" id="cd04587">
    <property type="entry name" value="CBS_pair_CAP-ED_NT_Pol-beta-like_DUF294_assoc"/>
    <property type="match status" value="1"/>
</dbReference>
<evidence type="ECO:0000259" key="3">
    <source>
        <dbReference type="PROSITE" id="PS50042"/>
    </source>
</evidence>
<feature type="domain" description="CBS" evidence="4">
    <location>
        <begin position="164"/>
        <end position="220"/>
    </location>
</feature>
<dbReference type="PROSITE" id="PS51371">
    <property type="entry name" value="CBS"/>
    <property type="match status" value="2"/>
</dbReference>
<organism evidence="5 6">
    <name type="scientific">Nocardioides euryhalodurans</name>
    <dbReference type="NCBI Taxonomy" id="2518370"/>
    <lineage>
        <taxon>Bacteria</taxon>
        <taxon>Bacillati</taxon>
        <taxon>Actinomycetota</taxon>
        <taxon>Actinomycetes</taxon>
        <taxon>Propionibacteriales</taxon>
        <taxon>Nocardioidaceae</taxon>
        <taxon>Nocardioides</taxon>
    </lineage>
</organism>
<dbReference type="AlphaFoldDB" id="A0A4P7GPH2"/>
<dbReference type="PANTHER" id="PTHR48108">
    <property type="entry name" value="CBS DOMAIN-CONTAINING PROTEIN CBSX2, CHLOROPLASTIC"/>
    <property type="match status" value="1"/>
</dbReference>
<dbReference type="SUPFAM" id="SSF54631">
    <property type="entry name" value="CBS-domain pair"/>
    <property type="match status" value="1"/>
</dbReference>
<dbReference type="SMART" id="SM00100">
    <property type="entry name" value="cNMP"/>
    <property type="match status" value="1"/>
</dbReference>
<reference evidence="5 6" key="1">
    <citation type="submission" date="2019-03" db="EMBL/GenBank/DDBJ databases">
        <title>Three New Species of Nocardioides, Nocardioides euryhalodurans sp. nov., Nocardioides seonyuensis sp. nov. and Nocardioides eburneoflavus sp. nov., Iolated from Soil.</title>
        <authorList>
            <person name="Roh S.G."/>
            <person name="Lee C."/>
            <person name="Kim M.-K."/>
            <person name="Kim S.B."/>
        </authorList>
    </citation>
    <scope>NUCLEOTIDE SEQUENCE [LARGE SCALE GENOMIC DNA]</scope>
    <source>
        <strain evidence="5 6">MMS17-SY117</strain>
    </source>
</reference>
<dbReference type="InterPro" id="IPR046342">
    <property type="entry name" value="CBS_dom_sf"/>
</dbReference>
<dbReference type="Pfam" id="PF00027">
    <property type="entry name" value="cNMP_binding"/>
    <property type="match status" value="1"/>
</dbReference>
<dbReference type="Gene3D" id="2.60.120.10">
    <property type="entry name" value="Jelly Rolls"/>
    <property type="match status" value="1"/>
</dbReference>
<evidence type="ECO:0000313" key="6">
    <source>
        <dbReference type="Proteomes" id="UP000294894"/>
    </source>
</evidence>
<dbReference type="PROSITE" id="PS50042">
    <property type="entry name" value="CNMP_BINDING_3"/>
    <property type="match status" value="1"/>
</dbReference>
<evidence type="ECO:0000313" key="5">
    <source>
        <dbReference type="EMBL" id="QBR94003.1"/>
    </source>
</evidence>
<dbReference type="InterPro" id="IPR018490">
    <property type="entry name" value="cNMP-bd_dom_sf"/>
</dbReference>
<dbReference type="Pfam" id="PF10335">
    <property type="entry name" value="DUF294_C"/>
    <property type="match status" value="1"/>
</dbReference>
<feature type="domain" description="Cyclic nucleotide-binding" evidence="3">
    <location>
        <begin position="19"/>
        <end position="118"/>
    </location>
</feature>
<dbReference type="InterPro" id="IPR000644">
    <property type="entry name" value="CBS_dom"/>
</dbReference>
<accession>A0A4P7GPH2</accession>
<proteinExistence type="predicted"/>
<dbReference type="Pfam" id="PF00571">
    <property type="entry name" value="CBS"/>
    <property type="match status" value="2"/>
</dbReference>
<evidence type="ECO:0000259" key="4">
    <source>
        <dbReference type="PROSITE" id="PS51371"/>
    </source>
</evidence>
<dbReference type="CDD" id="cd05401">
    <property type="entry name" value="NT_GlnE_GlnD_like"/>
    <property type="match status" value="1"/>
</dbReference>
<dbReference type="SMART" id="SM00116">
    <property type="entry name" value="CBS"/>
    <property type="match status" value="2"/>
</dbReference>
<evidence type="ECO:0000256" key="1">
    <source>
        <dbReference type="ARBA" id="ARBA00022737"/>
    </source>
</evidence>
<keyword evidence="1" id="KW-0677">Repeat</keyword>
<dbReference type="InterPro" id="IPR000595">
    <property type="entry name" value="cNMP-bd_dom"/>
</dbReference>
<feature type="domain" description="CBS" evidence="4">
    <location>
        <begin position="228"/>
        <end position="288"/>
    </location>
</feature>